<organism evidence="1 2">
    <name type="scientific">Marimonas arenosa</name>
    <dbReference type="NCBI Taxonomy" id="1795305"/>
    <lineage>
        <taxon>Bacteria</taxon>
        <taxon>Pseudomonadati</taxon>
        <taxon>Pseudomonadota</taxon>
        <taxon>Alphaproteobacteria</taxon>
        <taxon>Rhodobacterales</taxon>
        <taxon>Paracoccaceae</taxon>
        <taxon>Marimonas</taxon>
    </lineage>
</organism>
<dbReference type="Proteomes" id="UP001226762">
    <property type="component" value="Unassembled WGS sequence"/>
</dbReference>
<evidence type="ECO:0000313" key="2">
    <source>
        <dbReference type="Proteomes" id="UP001226762"/>
    </source>
</evidence>
<dbReference type="InterPro" id="IPR010349">
    <property type="entry name" value="Asparaginase_II"/>
</dbReference>
<name>A0AAE4B576_9RHOB</name>
<reference evidence="1" key="2">
    <citation type="submission" date="2023-02" db="EMBL/GenBank/DDBJ databases">
        <title>'Rhodoalgimonas zhirmunskyi' gen. nov., isolated from a red alga.</title>
        <authorList>
            <person name="Nedashkovskaya O.I."/>
            <person name="Otstavnykh N.Y."/>
            <person name="Bystritskaya E.P."/>
            <person name="Balabanova L.A."/>
            <person name="Isaeva M.P."/>
        </authorList>
    </citation>
    <scope>NUCLEOTIDE SEQUENCE</scope>
    <source>
        <strain evidence="1">KCTC 52189</strain>
    </source>
</reference>
<accession>A0AAE4B576</accession>
<gene>
    <name evidence="1" type="ORF">NO357_13910</name>
</gene>
<comment type="caution">
    <text evidence="1">The sequence shown here is derived from an EMBL/GenBank/DDBJ whole genome shotgun (WGS) entry which is preliminary data.</text>
</comment>
<dbReference type="Pfam" id="PF06089">
    <property type="entry name" value="Asparaginase_II"/>
    <property type="match status" value="1"/>
</dbReference>
<evidence type="ECO:0000313" key="1">
    <source>
        <dbReference type="EMBL" id="MDQ2090995.1"/>
    </source>
</evidence>
<reference evidence="1" key="1">
    <citation type="submission" date="2022-07" db="EMBL/GenBank/DDBJ databases">
        <authorList>
            <person name="Otstavnykh N."/>
            <person name="Isaeva M."/>
            <person name="Bystritskaya E."/>
        </authorList>
    </citation>
    <scope>NUCLEOTIDE SEQUENCE</scope>
    <source>
        <strain evidence="1">KCTC 52189</strain>
    </source>
</reference>
<dbReference type="PANTHER" id="PTHR42110:SF1">
    <property type="entry name" value="L-ASPARAGINASE, PUTATIVE (AFU_ORTHOLOGUE AFUA_3G11890)-RELATED"/>
    <property type="match status" value="1"/>
</dbReference>
<protein>
    <submittedName>
        <fullName evidence="1">Asparaginase</fullName>
    </submittedName>
</protein>
<keyword evidence="2" id="KW-1185">Reference proteome</keyword>
<proteinExistence type="predicted"/>
<dbReference type="AlphaFoldDB" id="A0AAE4B576"/>
<dbReference type="PANTHER" id="PTHR42110">
    <property type="entry name" value="L-ASPARAGINASE, PUTATIVE (AFU_ORTHOLOGUE AFUA_3G11890)-RELATED"/>
    <property type="match status" value="1"/>
</dbReference>
<sequence length="330" mass="34494">MTAPVELAQVWRGDFLECVHMGHAVVCNAQGEVIKAWGDPELVVLPRSSSKMIQALPLVESGAADAAGLTSEHLALACASHNGADIHVRRVRAWLADLGLSDDDLRCGGHIPRDEAEAKCIICGSGHPEQVHNNCSGKHAGFLTLTKYLGAGPEYVDADHPVQTAVRDAFEEVTGEDSPGFAIDGCSAPNFASSLKGMARAMAWFATASETDARGRAAVRLRQAMVAHPELVAGEGRACTELMRAMSGKVALKTGAEAYFGAILPEQGLGVALKMVDGQTRGAESAIASILVELGALDAGHPTAQRFINAPIPNCRGIVAANVRSGAAFL</sequence>
<dbReference type="EMBL" id="JANHAX010000004">
    <property type="protein sequence ID" value="MDQ2090995.1"/>
    <property type="molecule type" value="Genomic_DNA"/>
</dbReference>
<dbReference type="RefSeq" id="WP_306736284.1">
    <property type="nucleotide sequence ID" value="NZ_JANHAX010000004.1"/>
</dbReference>